<dbReference type="EMBL" id="JAHFXF010000570">
    <property type="protein sequence ID" value="KAG9685483.1"/>
    <property type="molecule type" value="Genomic_DNA"/>
</dbReference>
<reference evidence="2" key="1">
    <citation type="journal article" date="2021" name="J Fungi (Basel)">
        <title>Virulence traits and population genomics of the black yeast Aureobasidium melanogenum.</title>
        <authorList>
            <person name="Cernosa A."/>
            <person name="Sun X."/>
            <person name="Gostincar C."/>
            <person name="Fang C."/>
            <person name="Gunde-Cimerman N."/>
            <person name="Song Z."/>
        </authorList>
    </citation>
    <scope>NUCLEOTIDE SEQUENCE</scope>
    <source>
        <strain evidence="2">EXF-9911</strain>
    </source>
</reference>
<reference evidence="2" key="2">
    <citation type="submission" date="2021-08" db="EMBL/GenBank/DDBJ databases">
        <authorList>
            <person name="Gostincar C."/>
            <person name="Sun X."/>
            <person name="Song Z."/>
            <person name="Gunde-Cimerman N."/>
        </authorList>
    </citation>
    <scope>NUCLEOTIDE SEQUENCE</scope>
    <source>
        <strain evidence="2">EXF-9911</strain>
    </source>
</reference>
<organism evidence="2 3">
    <name type="scientific">Aureobasidium melanogenum</name>
    <name type="common">Aureobasidium pullulans var. melanogenum</name>
    <dbReference type="NCBI Taxonomy" id="46634"/>
    <lineage>
        <taxon>Eukaryota</taxon>
        <taxon>Fungi</taxon>
        <taxon>Dikarya</taxon>
        <taxon>Ascomycota</taxon>
        <taxon>Pezizomycotina</taxon>
        <taxon>Dothideomycetes</taxon>
        <taxon>Dothideomycetidae</taxon>
        <taxon>Dothideales</taxon>
        <taxon>Saccotheciaceae</taxon>
        <taxon>Aureobasidium</taxon>
    </lineage>
</organism>
<evidence type="ECO:0000313" key="3">
    <source>
        <dbReference type="Proteomes" id="UP000779574"/>
    </source>
</evidence>
<sequence>MIKKETPDTPSHSSPARKPTINLPPVTPISKSPQLKARTPGNKLVTYKECLTNDRAARKSATSLVKQSDAYIFEMDHQKRDQMLETAAQEIDAERIRDGEHASCLFEEAQETPLSPEEAAEAWETTKREIAAKTSGLRAKPKPKVTMVPTKMARRDEKVGIEESVVDLARDVDVALESLSSKGLPVIVIDDD</sequence>
<evidence type="ECO:0000256" key="1">
    <source>
        <dbReference type="SAM" id="MobiDB-lite"/>
    </source>
</evidence>
<comment type="caution">
    <text evidence="2">The sequence shown here is derived from an EMBL/GenBank/DDBJ whole genome shotgun (WGS) entry which is preliminary data.</text>
</comment>
<protein>
    <submittedName>
        <fullName evidence="2">Uncharacterized protein</fullName>
    </submittedName>
</protein>
<evidence type="ECO:0000313" key="2">
    <source>
        <dbReference type="EMBL" id="KAG9685483.1"/>
    </source>
</evidence>
<dbReference type="AlphaFoldDB" id="A0A9P8J539"/>
<proteinExistence type="predicted"/>
<feature type="non-terminal residue" evidence="2">
    <location>
        <position position="192"/>
    </location>
</feature>
<dbReference type="Proteomes" id="UP000779574">
    <property type="component" value="Unassembled WGS sequence"/>
</dbReference>
<accession>A0A9P8J539</accession>
<gene>
    <name evidence="2" type="ORF">KCU76_g11669</name>
</gene>
<name>A0A9P8J539_AURME</name>
<dbReference type="OrthoDB" id="3915917at2759"/>
<feature type="region of interest" description="Disordered" evidence="1">
    <location>
        <begin position="1"/>
        <end position="43"/>
    </location>
</feature>